<accession>A0ABV5D303</accession>
<organism evidence="2 3">
    <name type="scientific">Polymorphospora lycopeni</name>
    <dbReference type="NCBI Taxonomy" id="3140240"/>
    <lineage>
        <taxon>Bacteria</taxon>
        <taxon>Bacillati</taxon>
        <taxon>Actinomycetota</taxon>
        <taxon>Actinomycetes</taxon>
        <taxon>Micromonosporales</taxon>
        <taxon>Micromonosporaceae</taxon>
        <taxon>Polymorphospora</taxon>
    </lineage>
</organism>
<dbReference type="Proteomes" id="UP001582793">
    <property type="component" value="Unassembled WGS sequence"/>
</dbReference>
<dbReference type="RefSeq" id="WP_364223315.1">
    <property type="nucleotide sequence ID" value="NZ_JBCGDC010000243.1"/>
</dbReference>
<feature type="transmembrane region" description="Helical" evidence="1">
    <location>
        <begin position="43"/>
        <end position="63"/>
    </location>
</feature>
<keyword evidence="1" id="KW-1133">Transmembrane helix</keyword>
<keyword evidence="1" id="KW-0812">Transmembrane</keyword>
<gene>
    <name evidence="2" type="ORF">AAFH96_35900</name>
</gene>
<evidence type="ECO:0000256" key="1">
    <source>
        <dbReference type="SAM" id="Phobius"/>
    </source>
</evidence>
<evidence type="ECO:0008006" key="4">
    <source>
        <dbReference type="Google" id="ProtNLM"/>
    </source>
</evidence>
<feature type="transmembrane region" description="Helical" evidence="1">
    <location>
        <begin position="83"/>
        <end position="103"/>
    </location>
</feature>
<proteinExistence type="predicted"/>
<evidence type="ECO:0000313" key="2">
    <source>
        <dbReference type="EMBL" id="MFB6398419.1"/>
    </source>
</evidence>
<keyword evidence="1" id="KW-0472">Membrane</keyword>
<name>A0ABV5D303_9ACTN</name>
<comment type="caution">
    <text evidence="2">The sequence shown here is derived from an EMBL/GenBank/DDBJ whole genome shotgun (WGS) entry which is preliminary data.</text>
</comment>
<dbReference type="EMBL" id="JBCGDC010000243">
    <property type="protein sequence ID" value="MFB6398419.1"/>
    <property type="molecule type" value="Genomic_DNA"/>
</dbReference>
<keyword evidence="3" id="KW-1185">Reference proteome</keyword>
<protein>
    <recommendedName>
        <fullName evidence="4">PH domain-containing protein</fullName>
    </recommendedName>
</protein>
<sequence length="217" mass="23933">MTTTHGRQPTLLRRALAAEAGMWRSLFRWISRRRPTLADDARAFGYAGVVTPIFVVFIVVSAVEIPLLDLLLAHFLPWPPLRIVALTLGAWGLIWMFGMLGAVRVHPHVTDAAGIRVRYGHSVDVTIPWSAVAEIRGRRRSLTHSSRTVEVEESGDRVHLLVGTGGQTNIDLVFREPMTVVVPKGPDRPVSELRFYADAPDALIARARGHLTAVATP</sequence>
<evidence type="ECO:0000313" key="3">
    <source>
        <dbReference type="Proteomes" id="UP001582793"/>
    </source>
</evidence>
<reference evidence="2 3" key="1">
    <citation type="submission" date="2024-04" db="EMBL/GenBank/DDBJ databases">
        <title>Polymorphospora sp. isolated from Baiyangdian Lake in Xiong'an New Area.</title>
        <authorList>
            <person name="Zhang X."/>
            <person name="Liu J."/>
        </authorList>
    </citation>
    <scope>NUCLEOTIDE SEQUENCE [LARGE SCALE GENOMIC DNA]</scope>
    <source>
        <strain evidence="2 3">2-325</strain>
    </source>
</reference>